<protein>
    <recommendedName>
        <fullName evidence="3">DUF1931 domain-containing protein</fullName>
    </recommendedName>
</protein>
<evidence type="ECO:0000313" key="1">
    <source>
        <dbReference type="EMBL" id="AKU91781.1"/>
    </source>
</evidence>
<keyword evidence="2" id="KW-1185">Reference proteome</keyword>
<name>A0A0K1PEE4_9BACT</name>
<sequence length="65" mass="7271">MAEEREMLLVQSKVREVIKAKGGEQGVRTSEDFLTGLNDVVHAAIDKAIERAKKNGRATLRDYDL</sequence>
<evidence type="ECO:0000313" key="2">
    <source>
        <dbReference type="Proteomes" id="UP000055590"/>
    </source>
</evidence>
<dbReference type="AlphaFoldDB" id="A0A0K1PEE4"/>
<evidence type="ECO:0008006" key="3">
    <source>
        <dbReference type="Google" id="ProtNLM"/>
    </source>
</evidence>
<proteinExistence type="predicted"/>
<dbReference type="KEGG" id="vin:AKJ08_2168"/>
<dbReference type="RefSeq" id="WP_050726047.1">
    <property type="nucleotide sequence ID" value="NZ_CP012332.1"/>
</dbReference>
<dbReference type="Proteomes" id="UP000055590">
    <property type="component" value="Chromosome"/>
</dbReference>
<dbReference type="OrthoDB" id="5297591at2"/>
<organism evidence="1 2">
    <name type="scientific">Vulgatibacter incomptus</name>
    <dbReference type="NCBI Taxonomy" id="1391653"/>
    <lineage>
        <taxon>Bacteria</taxon>
        <taxon>Pseudomonadati</taxon>
        <taxon>Myxococcota</taxon>
        <taxon>Myxococcia</taxon>
        <taxon>Myxococcales</taxon>
        <taxon>Cystobacterineae</taxon>
        <taxon>Vulgatibacteraceae</taxon>
        <taxon>Vulgatibacter</taxon>
    </lineage>
</organism>
<gene>
    <name evidence="1" type="ORF">AKJ08_2168</name>
</gene>
<dbReference type="EMBL" id="CP012332">
    <property type="protein sequence ID" value="AKU91781.1"/>
    <property type="molecule type" value="Genomic_DNA"/>
</dbReference>
<reference evidence="1 2" key="1">
    <citation type="submission" date="2015-08" db="EMBL/GenBank/DDBJ databases">
        <authorList>
            <person name="Babu N.S."/>
            <person name="Beckwith C.J."/>
            <person name="Beseler K.G."/>
            <person name="Brison A."/>
            <person name="Carone J.V."/>
            <person name="Caskin T.P."/>
            <person name="Diamond M."/>
            <person name="Durham M.E."/>
            <person name="Foxe J.M."/>
            <person name="Go M."/>
            <person name="Henderson B.A."/>
            <person name="Jones I.B."/>
            <person name="McGettigan J.A."/>
            <person name="Micheletti S.J."/>
            <person name="Nasrallah M.E."/>
            <person name="Ortiz D."/>
            <person name="Piller C.R."/>
            <person name="Privatt S.R."/>
            <person name="Schneider S.L."/>
            <person name="Sharp S."/>
            <person name="Smith T.C."/>
            <person name="Stanton J.D."/>
            <person name="Ullery H.E."/>
            <person name="Wilson R.J."/>
            <person name="Serrano M.G."/>
            <person name="Buck G."/>
            <person name="Lee V."/>
            <person name="Wang Y."/>
            <person name="Carvalho R."/>
            <person name="Voegtly L."/>
            <person name="Shi R."/>
            <person name="Duckworth R."/>
            <person name="Johnson A."/>
            <person name="Loviza R."/>
            <person name="Walstead R."/>
            <person name="Shah Z."/>
            <person name="Kiflezghi M."/>
            <person name="Wade K."/>
            <person name="Ball S.L."/>
            <person name="Bradley K.W."/>
            <person name="Asai D.J."/>
            <person name="Bowman C.A."/>
            <person name="Russell D.A."/>
            <person name="Pope W.H."/>
            <person name="Jacobs-Sera D."/>
            <person name="Hendrix R.W."/>
            <person name="Hatfull G.F."/>
        </authorList>
    </citation>
    <scope>NUCLEOTIDE SEQUENCE [LARGE SCALE GENOMIC DNA]</scope>
    <source>
        <strain evidence="1 2">DSM 27710</strain>
    </source>
</reference>
<accession>A0A0K1PEE4</accession>